<gene>
    <name evidence="1" type="ORF">BD833_1206</name>
</gene>
<keyword evidence="2" id="KW-1185">Reference proteome</keyword>
<protein>
    <submittedName>
        <fullName evidence="1">Uncharacterized protein</fullName>
    </submittedName>
</protein>
<dbReference type="Proteomes" id="UP000322499">
    <property type="component" value="Unassembled WGS sequence"/>
</dbReference>
<organism evidence="1 2">
    <name type="scientific">Blastococcus xanthinilyticus</name>
    <dbReference type="NCBI Taxonomy" id="1564164"/>
    <lineage>
        <taxon>Bacteria</taxon>
        <taxon>Bacillati</taxon>
        <taxon>Actinomycetota</taxon>
        <taxon>Actinomycetes</taxon>
        <taxon>Geodermatophilales</taxon>
        <taxon>Geodermatophilaceae</taxon>
        <taxon>Blastococcus</taxon>
    </lineage>
</organism>
<dbReference type="EMBL" id="VNHW01000020">
    <property type="protein sequence ID" value="TYP82022.1"/>
    <property type="molecule type" value="Genomic_DNA"/>
</dbReference>
<dbReference type="AlphaFoldDB" id="A0A5S5CM76"/>
<reference evidence="1 2" key="1">
    <citation type="submission" date="2019-07" db="EMBL/GenBank/DDBJ databases">
        <title>Genomic Encyclopedia of Archaeal and Bacterial Type Strains, Phase II (KMG-II): from individual species to whole genera.</title>
        <authorList>
            <person name="Goeker M."/>
        </authorList>
    </citation>
    <scope>NUCLEOTIDE SEQUENCE [LARGE SCALE GENOMIC DNA]</scope>
    <source>
        <strain evidence="1 2">DSM 46842</strain>
    </source>
</reference>
<sequence length="48" mass="5535">MREMWEAAEALSKLGLWVRIDVSTGTLTVYRDGLRIGQLRFPVELDLE</sequence>
<accession>A0A5S5CM76</accession>
<proteinExistence type="predicted"/>
<evidence type="ECO:0000313" key="1">
    <source>
        <dbReference type="EMBL" id="TYP82022.1"/>
    </source>
</evidence>
<evidence type="ECO:0000313" key="2">
    <source>
        <dbReference type="Proteomes" id="UP000322499"/>
    </source>
</evidence>
<comment type="caution">
    <text evidence="1">The sequence shown here is derived from an EMBL/GenBank/DDBJ whole genome shotgun (WGS) entry which is preliminary data.</text>
</comment>
<name>A0A5S5CM76_9ACTN</name>